<dbReference type="AlphaFoldDB" id="A0A7J6S2L9"/>
<dbReference type="GO" id="GO:0003677">
    <property type="term" value="F:DNA binding"/>
    <property type="evidence" value="ECO:0007669"/>
    <property type="project" value="UniProtKB-KW"/>
</dbReference>
<name>A0A7J6S2L9_PEROL</name>
<evidence type="ECO:0000256" key="1">
    <source>
        <dbReference type="ARBA" id="ARBA00023125"/>
    </source>
</evidence>
<dbReference type="GO" id="GO:0005840">
    <property type="term" value="C:ribosome"/>
    <property type="evidence" value="ECO:0007669"/>
    <property type="project" value="UniProtKB-KW"/>
</dbReference>
<dbReference type="InterPro" id="IPR031657">
    <property type="entry name" value="REPA_OB_2"/>
</dbReference>
<keyword evidence="3" id="KW-0687">Ribonucleoprotein</keyword>
<gene>
    <name evidence="3" type="primary">RPA1_2</name>
    <name evidence="3" type="ORF">FOZ62_010634</name>
</gene>
<evidence type="ECO:0000313" key="4">
    <source>
        <dbReference type="Proteomes" id="UP000574390"/>
    </source>
</evidence>
<organism evidence="3 4">
    <name type="scientific">Perkinsus olseni</name>
    <name type="common">Perkinsus atlanticus</name>
    <dbReference type="NCBI Taxonomy" id="32597"/>
    <lineage>
        <taxon>Eukaryota</taxon>
        <taxon>Sar</taxon>
        <taxon>Alveolata</taxon>
        <taxon>Perkinsozoa</taxon>
        <taxon>Perkinsea</taxon>
        <taxon>Perkinsida</taxon>
        <taxon>Perkinsidae</taxon>
        <taxon>Perkinsus</taxon>
    </lineage>
</organism>
<dbReference type="Pfam" id="PF16900">
    <property type="entry name" value="REPA_OB_2"/>
    <property type="match status" value="1"/>
</dbReference>
<accession>A0A7J6S2L9</accession>
<reference evidence="3 4" key="1">
    <citation type="submission" date="2020-04" db="EMBL/GenBank/DDBJ databases">
        <title>Perkinsus olseni comparative genomics.</title>
        <authorList>
            <person name="Bogema D.R."/>
        </authorList>
    </citation>
    <scope>NUCLEOTIDE SEQUENCE [LARGE SCALE GENOMIC DNA]</scope>
    <source>
        <strain evidence="3">ATCC PRA-205</strain>
    </source>
</reference>
<evidence type="ECO:0000259" key="2">
    <source>
        <dbReference type="Pfam" id="PF16900"/>
    </source>
</evidence>
<dbReference type="Gene3D" id="2.40.50.140">
    <property type="entry name" value="Nucleic acid-binding proteins"/>
    <property type="match status" value="1"/>
</dbReference>
<evidence type="ECO:0000313" key="3">
    <source>
        <dbReference type="EMBL" id="KAF4726973.1"/>
    </source>
</evidence>
<dbReference type="InterPro" id="IPR012340">
    <property type="entry name" value="NA-bd_OB-fold"/>
</dbReference>
<keyword evidence="3" id="KW-0689">Ribosomal protein</keyword>
<dbReference type="EMBL" id="JABANM010017909">
    <property type="protein sequence ID" value="KAF4726973.1"/>
    <property type="molecule type" value="Genomic_DNA"/>
</dbReference>
<comment type="caution">
    <text evidence="3">The sequence shown here is derived from an EMBL/GenBank/DDBJ whole genome shotgun (WGS) entry which is preliminary data.</text>
</comment>
<sequence>MVELQTPISDIRDRPLGTYVDVCGIIMCCDDMDWVTARVSGKAAARRSITIVDKSTRSINVTVWDTWAQRNWRRGEVIRIKNARITDRGERLLIMENNSILEVNRPGSAVRDPGLMAVGNPH</sequence>
<dbReference type="Proteomes" id="UP000574390">
    <property type="component" value="Unassembled WGS sequence"/>
</dbReference>
<feature type="domain" description="Replication protein A OB" evidence="2">
    <location>
        <begin position="8"/>
        <end position="104"/>
    </location>
</feature>
<keyword evidence="1" id="KW-0238">DNA-binding</keyword>
<protein>
    <submittedName>
        <fullName evidence="3">60S acidic ribosomal protein P1</fullName>
    </submittedName>
</protein>
<proteinExistence type="predicted"/>
<dbReference type="SUPFAM" id="SSF50249">
    <property type="entry name" value="Nucleic acid-binding proteins"/>
    <property type="match status" value="1"/>
</dbReference>